<organism evidence="2 3">
    <name type="scientific">Streptomyces phage Warpy</name>
    <dbReference type="NCBI Taxonomy" id="2015805"/>
    <lineage>
        <taxon>Viruses</taxon>
        <taxon>Duplodnaviria</taxon>
        <taxon>Heunggongvirae</taxon>
        <taxon>Uroviricota</taxon>
        <taxon>Caudoviricetes</taxon>
        <taxon>Stanwilliamsviridae</taxon>
        <taxon>Boydwoodruffvirinae</taxon>
        <taxon>Samistivirus</taxon>
        <taxon>Samistivirus jay2jay</taxon>
    </lineage>
</organism>
<feature type="compositionally biased region" description="Basic and acidic residues" evidence="1">
    <location>
        <begin position="55"/>
        <end position="68"/>
    </location>
</feature>
<evidence type="ECO:0000313" key="3">
    <source>
        <dbReference type="Proteomes" id="UP000225633"/>
    </source>
</evidence>
<gene>
    <name evidence="2" type="ORF">SEA_WARPY_213</name>
</gene>
<dbReference type="Proteomes" id="UP000225633">
    <property type="component" value="Segment"/>
</dbReference>
<evidence type="ECO:0000313" key="2">
    <source>
        <dbReference type="EMBL" id="ASN73244.1"/>
    </source>
</evidence>
<feature type="region of interest" description="Disordered" evidence="1">
    <location>
        <begin position="44"/>
        <end position="79"/>
    </location>
</feature>
<evidence type="ECO:0000256" key="1">
    <source>
        <dbReference type="SAM" id="MobiDB-lite"/>
    </source>
</evidence>
<feature type="compositionally biased region" description="Basic residues" evidence="1">
    <location>
        <begin position="69"/>
        <end position="79"/>
    </location>
</feature>
<reference evidence="3" key="1">
    <citation type="submission" date="2017-06" db="EMBL/GenBank/DDBJ databases">
        <authorList>
            <person name="Kim H.J."/>
            <person name="Triplett B.A."/>
        </authorList>
    </citation>
    <scope>NUCLEOTIDE SEQUENCE [LARGE SCALE GENOMIC DNA]</scope>
</reference>
<proteinExistence type="predicted"/>
<accession>A0A221SB63</accession>
<sequence length="79" mass="9088">MKKKWITPGTRLMDRAYMRDRSGNVHTGEALLLALLLHAKGRTKRSQDELTDVSKIMKDRNLPKEKRGAGRRTQARKLS</sequence>
<protein>
    <submittedName>
        <fullName evidence="2">Uncharacterized protein</fullName>
    </submittedName>
</protein>
<dbReference type="EMBL" id="MF358541">
    <property type="protein sequence ID" value="ASN73244.1"/>
    <property type="molecule type" value="Genomic_DNA"/>
</dbReference>
<name>A0A221SB63_9CAUD</name>